<gene>
    <name evidence="1" type="ORF">DOTSEDRAFT_70720</name>
</gene>
<reference evidence="1 2" key="2">
    <citation type="journal article" date="2012" name="PLoS Pathog.">
        <title>Diverse lifestyles and strategies of plant pathogenesis encoded in the genomes of eighteen Dothideomycetes fungi.</title>
        <authorList>
            <person name="Ohm R.A."/>
            <person name="Feau N."/>
            <person name="Henrissat B."/>
            <person name="Schoch C.L."/>
            <person name="Horwitz B.A."/>
            <person name="Barry K.W."/>
            <person name="Condon B.J."/>
            <person name="Copeland A.C."/>
            <person name="Dhillon B."/>
            <person name="Glaser F."/>
            <person name="Hesse C.N."/>
            <person name="Kosti I."/>
            <person name="LaButti K."/>
            <person name="Lindquist E.A."/>
            <person name="Lucas S."/>
            <person name="Salamov A.A."/>
            <person name="Bradshaw R.E."/>
            <person name="Ciuffetti L."/>
            <person name="Hamelin R.C."/>
            <person name="Kema G.H.J."/>
            <person name="Lawrence C."/>
            <person name="Scott J.A."/>
            <person name="Spatafora J.W."/>
            <person name="Turgeon B.G."/>
            <person name="de Wit P.J.G.M."/>
            <person name="Zhong S."/>
            <person name="Goodwin S.B."/>
            <person name="Grigoriev I.V."/>
        </authorList>
    </citation>
    <scope>NUCLEOTIDE SEQUENCE [LARGE SCALE GENOMIC DNA]</scope>
    <source>
        <strain evidence="2">NZE10 / CBS 128990</strain>
    </source>
</reference>
<accession>N1PX96</accession>
<dbReference type="AlphaFoldDB" id="N1PX96"/>
<dbReference type="HOGENOM" id="CLU_2812315_0_0_1"/>
<dbReference type="EMBL" id="KB446537">
    <property type="protein sequence ID" value="EME46849.1"/>
    <property type="molecule type" value="Genomic_DNA"/>
</dbReference>
<name>N1PX96_DOTSN</name>
<organism evidence="1 2">
    <name type="scientific">Dothistroma septosporum (strain NZE10 / CBS 128990)</name>
    <name type="common">Red band needle blight fungus</name>
    <name type="synonym">Mycosphaerella pini</name>
    <dbReference type="NCBI Taxonomy" id="675120"/>
    <lineage>
        <taxon>Eukaryota</taxon>
        <taxon>Fungi</taxon>
        <taxon>Dikarya</taxon>
        <taxon>Ascomycota</taxon>
        <taxon>Pezizomycotina</taxon>
        <taxon>Dothideomycetes</taxon>
        <taxon>Dothideomycetidae</taxon>
        <taxon>Mycosphaerellales</taxon>
        <taxon>Mycosphaerellaceae</taxon>
        <taxon>Dothistroma</taxon>
    </lineage>
</organism>
<dbReference type="Proteomes" id="UP000016933">
    <property type="component" value="Unassembled WGS sequence"/>
</dbReference>
<keyword evidence="2" id="KW-1185">Reference proteome</keyword>
<reference evidence="2" key="1">
    <citation type="journal article" date="2012" name="PLoS Genet.">
        <title>The genomes of the fungal plant pathogens Cladosporium fulvum and Dothistroma septosporum reveal adaptation to different hosts and lifestyles but also signatures of common ancestry.</title>
        <authorList>
            <person name="de Wit P.J.G.M."/>
            <person name="van der Burgt A."/>
            <person name="Oekmen B."/>
            <person name="Stergiopoulos I."/>
            <person name="Abd-Elsalam K.A."/>
            <person name="Aerts A.L."/>
            <person name="Bahkali A.H."/>
            <person name="Beenen H.G."/>
            <person name="Chettri P."/>
            <person name="Cox M.P."/>
            <person name="Datema E."/>
            <person name="de Vries R.P."/>
            <person name="Dhillon B."/>
            <person name="Ganley A.R."/>
            <person name="Griffiths S.A."/>
            <person name="Guo Y."/>
            <person name="Hamelin R.C."/>
            <person name="Henrissat B."/>
            <person name="Kabir M.S."/>
            <person name="Jashni M.K."/>
            <person name="Kema G."/>
            <person name="Klaubauf S."/>
            <person name="Lapidus A."/>
            <person name="Levasseur A."/>
            <person name="Lindquist E."/>
            <person name="Mehrabi R."/>
            <person name="Ohm R.A."/>
            <person name="Owen T.J."/>
            <person name="Salamov A."/>
            <person name="Schwelm A."/>
            <person name="Schijlen E."/>
            <person name="Sun H."/>
            <person name="van den Burg H.A."/>
            <person name="van Ham R.C.H.J."/>
            <person name="Zhang S."/>
            <person name="Goodwin S.B."/>
            <person name="Grigoriev I.V."/>
            <person name="Collemare J."/>
            <person name="Bradshaw R.E."/>
        </authorList>
    </citation>
    <scope>NUCLEOTIDE SEQUENCE [LARGE SCALE GENOMIC DNA]</scope>
    <source>
        <strain evidence="2">NZE10 / CBS 128990</strain>
    </source>
</reference>
<sequence>MLLRSRYAIRAWSMNCGRTKLSNVPRARCSSSGSMKTSPTRWPLSQKVSTTSLTFFRRSRDCWTKGH</sequence>
<proteinExistence type="predicted"/>
<evidence type="ECO:0000313" key="1">
    <source>
        <dbReference type="EMBL" id="EME46849.1"/>
    </source>
</evidence>
<protein>
    <submittedName>
        <fullName evidence="1">Uncharacterized protein</fullName>
    </submittedName>
</protein>
<evidence type="ECO:0000313" key="2">
    <source>
        <dbReference type="Proteomes" id="UP000016933"/>
    </source>
</evidence>